<reference evidence="1 2" key="1">
    <citation type="submission" date="2020-03" db="EMBL/GenBank/DDBJ databases">
        <title>Soil Listeria distribution.</title>
        <authorList>
            <person name="Liao J."/>
            <person name="Wiedmann M."/>
        </authorList>
    </citation>
    <scope>NUCLEOTIDE SEQUENCE [LARGE SCALE GENOMIC DNA]</scope>
    <source>
        <strain evidence="1 2">FSL L7-0741</strain>
    </source>
</reference>
<dbReference type="EMBL" id="JAARWN010000003">
    <property type="protein sequence ID" value="MBC1935897.1"/>
    <property type="molecule type" value="Genomic_DNA"/>
</dbReference>
<gene>
    <name evidence="1" type="ORF">HCA69_05920</name>
</gene>
<name>A0A7X0Y3U0_9LIST</name>
<organism evidence="1 2">
    <name type="scientific">Listeria grandensis</name>
    <dbReference type="NCBI Taxonomy" id="1494963"/>
    <lineage>
        <taxon>Bacteria</taxon>
        <taxon>Bacillati</taxon>
        <taxon>Bacillota</taxon>
        <taxon>Bacilli</taxon>
        <taxon>Bacillales</taxon>
        <taxon>Listeriaceae</taxon>
        <taxon>Listeria</taxon>
    </lineage>
</organism>
<accession>A0A7X0Y3U0</accession>
<evidence type="ECO:0000313" key="1">
    <source>
        <dbReference type="EMBL" id="MBC1935897.1"/>
    </source>
</evidence>
<dbReference type="AlphaFoldDB" id="A0A7X0Y3U0"/>
<evidence type="ECO:0000313" key="2">
    <source>
        <dbReference type="Proteomes" id="UP000535908"/>
    </source>
</evidence>
<sequence>MTSSMEDSIINETATKFAYEHSWIALTDEIVNEKIQEAENDFASGDTFSWEEVKRSVRMKPATEW</sequence>
<protein>
    <submittedName>
        <fullName evidence="1">Uncharacterized protein</fullName>
    </submittedName>
</protein>
<dbReference type="Proteomes" id="UP000535908">
    <property type="component" value="Unassembled WGS sequence"/>
</dbReference>
<comment type="caution">
    <text evidence="1">The sequence shown here is derived from an EMBL/GenBank/DDBJ whole genome shotgun (WGS) entry which is preliminary data.</text>
</comment>
<proteinExistence type="predicted"/>
<dbReference type="RefSeq" id="WP_185409742.1">
    <property type="nucleotide sequence ID" value="NZ_JAARWN010000003.1"/>
</dbReference>
<dbReference type="Gene3D" id="1.10.1220.170">
    <property type="match status" value="1"/>
</dbReference>